<proteinExistence type="predicted"/>
<evidence type="ECO:0000313" key="1">
    <source>
        <dbReference type="EMBL" id="KAF7018181.1"/>
    </source>
</evidence>
<sequence>VEDDDYDFRSDVNYRRASTYNVR</sequence>
<feature type="non-terminal residue" evidence="1">
    <location>
        <position position="23"/>
    </location>
</feature>
<organism evidence="1">
    <name type="scientific">Triticum aestivum</name>
    <name type="common">Wheat</name>
    <dbReference type="NCBI Taxonomy" id="4565"/>
    <lineage>
        <taxon>Eukaryota</taxon>
        <taxon>Viridiplantae</taxon>
        <taxon>Streptophyta</taxon>
        <taxon>Embryophyta</taxon>
        <taxon>Tracheophyta</taxon>
        <taxon>Spermatophyta</taxon>
        <taxon>Magnoliopsida</taxon>
        <taxon>Liliopsida</taxon>
        <taxon>Poales</taxon>
        <taxon>Poaceae</taxon>
        <taxon>BOP clade</taxon>
        <taxon>Pooideae</taxon>
        <taxon>Triticodae</taxon>
        <taxon>Triticeae</taxon>
        <taxon>Triticinae</taxon>
        <taxon>Triticum</taxon>
    </lineage>
</organism>
<protein>
    <submittedName>
        <fullName evidence="1">Uncharacterized protein</fullName>
    </submittedName>
</protein>
<name>A0A9R1EXU6_WHEAT</name>
<gene>
    <name evidence="1" type="ORF">CFC21_031496</name>
</gene>
<dbReference type="EMBL" id="CM022216">
    <property type="protein sequence ID" value="KAF7018181.1"/>
    <property type="molecule type" value="Genomic_DNA"/>
</dbReference>
<feature type="non-terminal residue" evidence="1">
    <location>
        <position position="1"/>
    </location>
</feature>
<reference evidence="1" key="2">
    <citation type="submission" date="2020-03" db="EMBL/GenBank/DDBJ databases">
        <title>The second near-complete assembly of the hexaploid bread wheat (Triticum aestivum) genome.</title>
        <authorList>
            <person name="Zimin A.V."/>
            <person name="Puiu D."/>
            <person name="Shumante A."/>
            <person name="Alonge M."/>
            <person name="Salzberg S.L."/>
        </authorList>
    </citation>
    <scope>NUCLEOTIDE SEQUENCE</scope>
    <source>
        <tissue evidence="1">Leaf</tissue>
    </source>
</reference>
<dbReference type="Proteomes" id="UP000815260">
    <property type="component" value="Chromosome 2D"/>
</dbReference>
<dbReference type="AlphaFoldDB" id="A0A9R1EXU6"/>
<comment type="caution">
    <text evidence="1">The sequence shown here is derived from an EMBL/GenBank/DDBJ whole genome shotgun (WGS) entry which is preliminary data.</text>
</comment>
<accession>A0A9R1EXU6</accession>
<reference evidence="1" key="1">
    <citation type="journal article" date="2017" name="Gigascience">
        <title>The first near-complete assembly of the hexaploid bread wheat genome, Triticum aestivum.</title>
        <authorList>
            <person name="Zimin A.V."/>
            <person name="Puiu D."/>
            <person name="Hall R."/>
            <person name="Kingan S."/>
            <person name="Clavijo B.J."/>
            <person name="Salzberg S.L."/>
        </authorList>
    </citation>
    <scope>NUCLEOTIDE SEQUENCE</scope>
    <source>
        <tissue evidence="1">Leaf</tissue>
    </source>
</reference>